<keyword evidence="6" id="KW-0677">Repeat</keyword>
<evidence type="ECO:0000256" key="11">
    <source>
        <dbReference type="RuleBase" id="RU004208"/>
    </source>
</evidence>
<dbReference type="EC" id="5.3.4.1" evidence="4"/>
<evidence type="ECO:0000256" key="10">
    <source>
        <dbReference type="ARBA" id="ARBA00023284"/>
    </source>
</evidence>
<evidence type="ECO:0000259" key="13">
    <source>
        <dbReference type="PROSITE" id="PS51352"/>
    </source>
</evidence>
<comment type="similarity">
    <text evidence="3 11">Belongs to the protein disulfide isomerase family.</text>
</comment>
<accession>A0AAV6GWA0</accession>
<dbReference type="GO" id="GO:0005788">
    <property type="term" value="C:endoplasmic reticulum lumen"/>
    <property type="evidence" value="ECO:0007669"/>
    <property type="project" value="UniProtKB-SubCell"/>
</dbReference>
<keyword evidence="7" id="KW-0256">Endoplasmic reticulum</keyword>
<dbReference type="GO" id="GO:0034976">
    <property type="term" value="P:response to endoplasmic reticulum stress"/>
    <property type="evidence" value="ECO:0007669"/>
    <property type="project" value="TreeGrafter"/>
</dbReference>
<dbReference type="SUPFAM" id="SSF52833">
    <property type="entry name" value="Thioredoxin-like"/>
    <property type="match status" value="4"/>
</dbReference>
<evidence type="ECO:0000256" key="4">
    <source>
        <dbReference type="ARBA" id="ARBA00012723"/>
    </source>
</evidence>
<keyword evidence="10" id="KW-0676">Redox-active center</keyword>
<proteinExistence type="inferred from homology"/>
<dbReference type="Proteomes" id="UP000823561">
    <property type="component" value="Chromosome 7"/>
</dbReference>
<dbReference type="PANTHER" id="PTHR18929">
    <property type="entry name" value="PROTEIN DISULFIDE ISOMERASE"/>
    <property type="match status" value="1"/>
</dbReference>
<evidence type="ECO:0000256" key="8">
    <source>
        <dbReference type="ARBA" id="ARBA00023157"/>
    </source>
</evidence>
<evidence type="ECO:0000256" key="7">
    <source>
        <dbReference type="ARBA" id="ARBA00022824"/>
    </source>
</evidence>
<organism evidence="14 15">
    <name type="scientific">Alosa alosa</name>
    <name type="common">allis shad</name>
    <dbReference type="NCBI Taxonomy" id="278164"/>
    <lineage>
        <taxon>Eukaryota</taxon>
        <taxon>Metazoa</taxon>
        <taxon>Chordata</taxon>
        <taxon>Craniata</taxon>
        <taxon>Vertebrata</taxon>
        <taxon>Euteleostomi</taxon>
        <taxon>Actinopterygii</taxon>
        <taxon>Neopterygii</taxon>
        <taxon>Teleostei</taxon>
        <taxon>Clupei</taxon>
        <taxon>Clupeiformes</taxon>
        <taxon>Clupeoidei</taxon>
        <taxon>Clupeidae</taxon>
        <taxon>Alosa</taxon>
    </lineage>
</organism>
<keyword evidence="9" id="KW-0413">Isomerase</keyword>
<evidence type="ECO:0000313" key="15">
    <source>
        <dbReference type="Proteomes" id="UP000823561"/>
    </source>
</evidence>
<dbReference type="CDD" id="cd02961">
    <property type="entry name" value="PDI_a_family"/>
    <property type="match status" value="1"/>
</dbReference>
<comment type="caution">
    <text evidence="14">The sequence shown here is derived from an EMBL/GenBank/DDBJ whole genome shotgun (WGS) entry which is preliminary data.</text>
</comment>
<dbReference type="PROSITE" id="PS51352">
    <property type="entry name" value="THIOREDOXIN_2"/>
    <property type="match status" value="2"/>
</dbReference>
<feature type="domain" description="Thioredoxin" evidence="13">
    <location>
        <begin position="1"/>
        <end position="92"/>
    </location>
</feature>
<feature type="domain" description="Thioredoxin" evidence="13">
    <location>
        <begin position="282"/>
        <end position="411"/>
    </location>
</feature>
<evidence type="ECO:0000256" key="2">
    <source>
        <dbReference type="ARBA" id="ARBA00004319"/>
    </source>
</evidence>
<protein>
    <recommendedName>
        <fullName evidence="4">protein disulfide-isomerase</fullName>
        <ecNumber evidence="4">5.3.4.1</ecNumber>
    </recommendedName>
</protein>
<name>A0AAV6GWA0_9TELE</name>
<dbReference type="CDD" id="cd02982">
    <property type="entry name" value="PDI_b'_family"/>
    <property type="match status" value="1"/>
</dbReference>
<evidence type="ECO:0000256" key="5">
    <source>
        <dbReference type="ARBA" id="ARBA00022729"/>
    </source>
</evidence>
<evidence type="ECO:0000256" key="12">
    <source>
        <dbReference type="SAM" id="MobiDB-lite"/>
    </source>
</evidence>
<evidence type="ECO:0000256" key="6">
    <source>
        <dbReference type="ARBA" id="ARBA00022737"/>
    </source>
</evidence>
<evidence type="ECO:0000256" key="9">
    <source>
        <dbReference type="ARBA" id="ARBA00023235"/>
    </source>
</evidence>
<comment type="subcellular location">
    <subcellularLocation>
        <location evidence="2">Endoplasmic reticulum lumen</location>
    </subcellularLocation>
</comment>
<comment type="catalytic activity">
    <reaction evidence="1">
        <text>Catalyzes the rearrangement of -S-S- bonds in proteins.</text>
        <dbReference type="EC" id="5.3.4.1"/>
    </reaction>
</comment>
<dbReference type="CDD" id="cd02981">
    <property type="entry name" value="PDI_b_family"/>
    <property type="match status" value="1"/>
</dbReference>
<keyword evidence="15" id="KW-1185">Reference proteome</keyword>
<reference evidence="14" key="1">
    <citation type="submission" date="2020-10" db="EMBL/GenBank/DDBJ databases">
        <title>Chromosome-scale genome assembly of the Allis shad, Alosa alosa.</title>
        <authorList>
            <person name="Margot Z."/>
            <person name="Christophe K."/>
            <person name="Cabau C."/>
            <person name="Louis A."/>
            <person name="Berthelot C."/>
            <person name="Parey E."/>
            <person name="Roest Crollius H."/>
            <person name="Montfort J."/>
            <person name="Robinson-Rechavi M."/>
            <person name="Bucao C."/>
            <person name="Bouchez O."/>
            <person name="Gislard M."/>
            <person name="Lluch J."/>
            <person name="Milhes M."/>
            <person name="Lampietro C."/>
            <person name="Lopez Roques C."/>
            <person name="Donnadieu C."/>
            <person name="Braasch I."/>
            <person name="Desvignes T."/>
            <person name="Postlethwait J."/>
            <person name="Bobe J."/>
            <person name="Guiguen Y."/>
        </authorList>
    </citation>
    <scope>NUCLEOTIDE SEQUENCE</scope>
    <source>
        <strain evidence="14">M-15738</strain>
        <tissue evidence="14">Blood</tissue>
    </source>
</reference>
<dbReference type="NCBIfam" id="TIGR01126">
    <property type="entry name" value="pdi_dom"/>
    <property type="match status" value="1"/>
</dbReference>
<feature type="region of interest" description="Disordered" evidence="12">
    <location>
        <begin position="405"/>
        <end position="448"/>
    </location>
</feature>
<feature type="compositionally biased region" description="Acidic residues" evidence="12">
    <location>
        <begin position="414"/>
        <end position="441"/>
    </location>
</feature>
<dbReference type="InterPro" id="IPR036249">
    <property type="entry name" value="Thioredoxin-like_sf"/>
</dbReference>
<dbReference type="Gene3D" id="3.40.30.10">
    <property type="entry name" value="Glutaredoxin"/>
    <property type="match status" value="4"/>
</dbReference>
<dbReference type="AlphaFoldDB" id="A0AAV6GWA0"/>
<dbReference type="CDD" id="cd02995">
    <property type="entry name" value="PDI_a_PDI_a'_C"/>
    <property type="match status" value="1"/>
</dbReference>
<dbReference type="PANTHER" id="PTHR18929:SF93">
    <property type="entry name" value="PROTEIN DISULFIDE-ISOMERASE A2"/>
    <property type="match status" value="1"/>
</dbReference>
<dbReference type="GO" id="GO:0003756">
    <property type="term" value="F:protein disulfide isomerase activity"/>
    <property type="evidence" value="ECO:0007669"/>
    <property type="project" value="UniProtKB-EC"/>
</dbReference>
<dbReference type="PROSITE" id="PS00194">
    <property type="entry name" value="THIOREDOXIN_1"/>
    <property type="match status" value="1"/>
</dbReference>
<dbReference type="InterPro" id="IPR017937">
    <property type="entry name" value="Thioredoxin_CS"/>
</dbReference>
<evidence type="ECO:0000256" key="3">
    <source>
        <dbReference type="ARBA" id="ARBA00006347"/>
    </source>
</evidence>
<gene>
    <name evidence="14" type="ORF">AALO_G00089910</name>
</gene>
<keyword evidence="5" id="KW-0732">Signal</keyword>
<sequence length="448" mass="50207">MHIVTGNAPWCGHCKQLEPVYAQAAAELKNSSAEARLAKVDATQEKELAEEFEVLSFPTLKFFTDGRRANATDFSGKRTVQGILQWLNRRMGPSATSLTTTRAPESIDANNVTIVGFFKSLDAEAVKVFYDVAMDVVDVNFGIFDDKRADLLVTEKLEKDEVVTFIRDNALELVIEFNEQNAEKIFGSKVHNHILIFLNTTLETHNALLSEYRDVASMFKGKVLFILIDVNGAVSHVMKYFGLSESDAPAVRLINTDTVKKYAIPTGGDITMETLKSFCQGVLDGDIKPHMMSQEVPEDWDQKPVKVLVGKNFQSVVFDETKNVFVEFYAPWCGHCKELAPIWDQLAEKYKDRDDIIIANMDATANEVEGVSVSGFPTLKYFPAGAEKKAVDYTGKRDLETFSKFLDNGGVLPEEPEEDENEDEEDEDKDEDEDEDTEEANDTTKDEL</sequence>
<dbReference type="EMBL" id="JADWDJ010000007">
    <property type="protein sequence ID" value="KAG5277657.1"/>
    <property type="molecule type" value="Genomic_DNA"/>
</dbReference>
<dbReference type="Pfam" id="PF00085">
    <property type="entry name" value="Thioredoxin"/>
    <property type="match status" value="2"/>
</dbReference>
<evidence type="ECO:0000256" key="1">
    <source>
        <dbReference type="ARBA" id="ARBA00001182"/>
    </source>
</evidence>
<dbReference type="InterPro" id="IPR013766">
    <property type="entry name" value="Thioredoxin_domain"/>
</dbReference>
<evidence type="ECO:0000313" key="14">
    <source>
        <dbReference type="EMBL" id="KAG5277657.1"/>
    </source>
</evidence>
<dbReference type="FunFam" id="3.40.30.10:FF:000027">
    <property type="entry name" value="protein disulfide-isomerase A2"/>
    <property type="match status" value="1"/>
</dbReference>
<dbReference type="PRINTS" id="PR00421">
    <property type="entry name" value="THIOREDOXIN"/>
</dbReference>
<dbReference type="Pfam" id="PF13848">
    <property type="entry name" value="Thioredoxin_6"/>
    <property type="match status" value="1"/>
</dbReference>
<keyword evidence="8" id="KW-1015">Disulfide bond</keyword>
<dbReference type="GO" id="GO:0006457">
    <property type="term" value="P:protein folding"/>
    <property type="evidence" value="ECO:0007669"/>
    <property type="project" value="TreeGrafter"/>
</dbReference>
<dbReference type="InterPro" id="IPR005788">
    <property type="entry name" value="PDI_thioredoxin-like_dom"/>
</dbReference>